<keyword evidence="2" id="KW-1185">Reference proteome</keyword>
<proteinExistence type="predicted"/>
<sequence length="77" mass="8898">MKITVSKGMAIAFVILCSGCKTMDQRLDECQAYGVSRDVCYQAERDDMRSEREHAGERFDRAVRDAENVKKRRKHSN</sequence>
<dbReference type="EMBL" id="JAYFUI010000187">
    <property type="protein sequence ID" value="MEA5673695.1"/>
    <property type="molecule type" value="Genomic_DNA"/>
</dbReference>
<evidence type="ECO:0000313" key="1">
    <source>
        <dbReference type="EMBL" id="MEA5673695.1"/>
    </source>
</evidence>
<protein>
    <recommendedName>
        <fullName evidence="3">Lipoprotein</fullName>
    </recommendedName>
</protein>
<accession>A0ABU5VNV3</accession>
<organism evidence="1 2">
    <name type="scientific">Pseudomonas machongensis</name>
    <dbReference type="NCBI Taxonomy" id="3110229"/>
    <lineage>
        <taxon>Bacteria</taxon>
        <taxon>Pseudomonadati</taxon>
        <taxon>Pseudomonadota</taxon>
        <taxon>Gammaproteobacteria</taxon>
        <taxon>Pseudomonadales</taxon>
        <taxon>Pseudomonadaceae</taxon>
        <taxon>Pseudomonas</taxon>
    </lineage>
</organism>
<comment type="caution">
    <text evidence="1">The sequence shown here is derived from an EMBL/GenBank/DDBJ whole genome shotgun (WGS) entry which is preliminary data.</text>
</comment>
<reference evidence="1 2" key="1">
    <citation type="submission" date="2023-12" db="EMBL/GenBank/DDBJ databases">
        <title>Pseudomonas machongensis sp. nov., isolated from wilted pepper plants (Capsicum annuum).</title>
        <authorList>
            <person name="Qiu M."/>
            <person name="Li Y."/>
            <person name="Liu Q."/>
            <person name="Zhang X."/>
            <person name="Huang Y."/>
            <person name="Guo R."/>
            <person name="Hu M."/>
            <person name="Zhou J."/>
            <person name="Zhou X."/>
        </authorList>
    </citation>
    <scope>NUCLEOTIDE SEQUENCE [LARGE SCALE GENOMIC DNA]</scope>
    <source>
        <strain evidence="1 2">MH2</strain>
    </source>
</reference>
<name>A0ABU5VNV3_9PSED</name>
<dbReference type="RefSeq" id="WP_156343784.1">
    <property type="nucleotide sequence ID" value="NZ_JAYFUI010000187.1"/>
</dbReference>
<evidence type="ECO:0000313" key="2">
    <source>
        <dbReference type="Proteomes" id="UP001302573"/>
    </source>
</evidence>
<dbReference type="Proteomes" id="UP001302573">
    <property type="component" value="Unassembled WGS sequence"/>
</dbReference>
<gene>
    <name evidence="1" type="ORF">VA602_20455</name>
</gene>
<evidence type="ECO:0008006" key="3">
    <source>
        <dbReference type="Google" id="ProtNLM"/>
    </source>
</evidence>